<evidence type="ECO:0000313" key="4">
    <source>
        <dbReference type="EMBL" id="HJF44847.1"/>
    </source>
</evidence>
<dbReference type="InterPro" id="IPR000182">
    <property type="entry name" value="GNAT_dom"/>
</dbReference>
<comment type="caution">
    <text evidence="4">The sequence shown here is derived from an EMBL/GenBank/DDBJ whole genome shotgun (WGS) entry which is preliminary data.</text>
</comment>
<reference evidence="4" key="2">
    <citation type="submission" date="2021-09" db="EMBL/GenBank/DDBJ databases">
        <authorList>
            <person name="Gilroy R."/>
        </authorList>
    </citation>
    <scope>NUCLEOTIDE SEQUENCE</scope>
    <source>
        <strain evidence="4">CHK124-7917</strain>
    </source>
</reference>
<reference evidence="4" key="1">
    <citation type="journal article" date="2021" name="PeerJ">
        <title>Extensive microbial diversity within the chicken gut microbiome revealed by metagenomics and culture.</title>
        <authorList>
            <person name="Gilroy R."/>
            <person name="Ravi A."/>
            <person name="Getino M."/>
            <person name="Pursley I."/>
            <person name="Horton D.L."/>
            <person name="Alikhan N.F."/>
            <person name="Baker D."/>
            <person name="Gharbi K."/>
            <person name="Hall N."/>
            <person name="Watson M."/>
            <person name="Adriaenssens E.M."/>
            <person name="Foster-Nyarko E."/>
            <person name="Jarju S."/>
            <person name="Secka A."/>
            <person name="Antonio M."/>
            <person name="Oren A."/>
            <person name="Chaudhuri R.R."/>
            <person name="La Ragione R."/>
            <person name="Hildebrand F."/>
            <person name="Pallen M.J."/>
        </authorList>
    </citation>
    <scope>NUCLEOTIDE SEQUENCE</scope>
    <source>
        <strain evidence="4">CHK124-7917</strain>
    </source>
</reference>
<evidence type="ECO:0000259" key="3">
    <source>
        <dbReference type="PROSITE" id="PS51186"/>
    </source>
</evidence>
<feature type="domain" description="N-acetyltransferase" evidence="3">
    <location>
        <begin position="1"/>
        <end position="157"/>
    </location>
</feature>
<dbReference type="OrthoDB" id="9785602at2"/>
<keyword evidence="2 4" id="KW-0012">Acyltransferase</keyword>
<gene>
    <name evidence="4" type="ORF">K8U72_03575</name>
</gene>
<name>A0A921GEI4_9ACTN</name>
<evidence type="ECO:0000313" key="5">
    <source>
        <dbReference type="Proteomes" id="UP000697330"/>
    </source>
</evidence>
<accession>A0A921GEI4</accession>
<dbReference type="Gene3D" id="3.40.630.30">
    <property type="match status" value="1"/>
</dbReference>
<proteinExistence type="predicted"/>
<dbReference type="Proteomes" id="UP000697330">
    <property type="component" value="Unassembled WGS sequence"/>
</dbReference>
<dbReference type="AlphaFoldDB" id="A0A921GEI4"/>
<dbReference type="PANTHER" id="PTHR43877">
    <property type="entry name" value="AMINOALKYLPHOSPHONATE N-ACETYLTRANSFERASE-RELATED-RELATED"/>
    <property type="match status" value="1"/>
</dbReference>
<dbReference type="RefSeq" id="WP_075280323.1">
    <property type="nucleotide sequence ID" value="NZ_DYWQ01000054.1"/>
</dbReference>
<protein>
    <submittedName>
        <fullName evidence="4">GNAT family N-acetyltransferase</fullName>
        <ecNumber evidence="4">2.3.1.-</ecNumber>
    </submittedName>
</protein>
<dbReference type="PROSITE" id="PS51186">
    <property type="entry name" value="GNAT"/>
    <property type="match status" value="1"/>
</dbReference>
<dbReference type="GO" id="GO:0016747">
    <property type="term" value="F:acyltransferase activity, transferring groups other than amino-acyl groups"/>
    <property type="evidence" value="ECO:0007669"/>
    <property type="project" value="InterPro"/>
</dbReference>
<dbReference type="EMBL" id="DYWQ01000054">
    <property type="protein sequence ID" value="HJF44847.1"/>
    <property type="molecule type" value="Genomic_DNA"/>
</dbReference>
<dbReference type="EC" id="2.3.1.-" evidence="4"/>
<organism evidence="4 5">
    <name type="scientific">Thermophilibacter provencensis</name>
    <dbReference type="NCBI Taxonomy" id="1852386"/>
    <lineage>
        <taxon>Bacteria</taxon>
        <taxon>Bacillati</taxon>
        <taxon>Actinomycetota</taxon>
        <taxon>Coriobacteriia</taxon>
        <taxon>Coriobacteriales</taxon>
        <taxon>Atopobiaceae</taxon>
        <taxon>Thermophilibacter</taxon>
    </lineage>
</organism>
<evidence type="ECO:0000256" key="1">
    <source>
        <dbReference type="ARBA" id="ARBA00022679"/>
    </source>
</evidence>
<evidence type="ECO:0000256" key="2">
    <source>
        <dbReference type="ARBA" id="ARBA00023315"/>
    </source>
</evidence>
<dbReference type="Pfam" id="PF00583">
    <property type="entry name" value="Acetyltransf_1"/>
    <property type="match status" value="1"/>
</dbReference>
<keyword evidence="1 4" id="KW-0808">Transferase</keyword>
<dbReference type="SUPFAM" id="SSF55729">
    <property type="entry name" value="Acyl-CoA N-acyltransferases (Nat)"/>
    <property type="match status" value="1"/>
</dbReference>
<dbReference type="InterPro" id="IPR050832">
    <property type="entry name" value="Bact_Acetyltransf"/>
</dbReference>
<dbReference type="InterPro" id="IPR016181">
    <property type="entry name" value="Acyl_CoA_acyltransferase"/>
</dbReference>
<sequence length="157" mass="18266">MNLELYRPAVRDLWFKRDLLADEATMSYNRAWGGTVDFPEELWGRWHAAWVEREGEGRRSYRYLRDADTGEFVGEVAYRWDPEYESFIADVIVHARYRGRGYGGAGLELLCDAARGRGVATLRDNVALDNPAIGLFLRHGFAEEWRSDEFVMLRRDL</sequence>